<keyword evidence="2 3" id="KW-0040">ANK repeat</keyword>
<evidence type="ECO:0000313" key="5">
    <source>
        <dbReference type="Proteomes" id="UP000254937"/>
    </source>
</evidence>
<accession>A0A370PBN6</accession>
<dbReference type="InterPro" id="IPR050745">
    <property type="entry name" value="Multifunctional_regulatory"/>
</dbReference>
<keyword evidence="1" id="KW-0677">Repeat</keyword>
<dbReference type="EMBL" id="KZ851860">
    <property type="protein sequence ID" value="RDK39596.1"/>
    <property type="molecule type" value="Genomic_DNA"/>
</dbReference>
<dbReference type="InterPro" id="IPR002110">
    <property type="entry name" value="Ankyrin_rpt"/>
</dbReference>
<dbReference type="PANTHER" id="PTHR24189">
    <property type="entry name" value="MYOTROPHIN"/>
    <property type="match status" value="1"/>
</dbReference>
<evidence type="ECO:0000256" key="2">
    <source>
        <dbReference type="ARBA" id="ARBA00023043"/>
    </source>
</evidence>
<dbReference type="PANTHER" id="PTHR24189:SF63">
    <property type="entry name" value="ANKYRIN"/>
    <property type="match status" value="1"/>
</dbReference>
<reference evidence="4 5" key="1">
    <citation type="submission" date="2018-07" db="EMBL/GenBank/DDBJ databases">
        <title>Section-level genome sequencing of Aspergillus section Nigri to investigate inter- and intra-species variation.</title>
        <authorList>
            <consortium name="DOE Joint Genome Institute"/>
            <person name="Vesth T.C."/>
            <person name="Nybo J.L."/>
            <person name="Theobald S."/>
            <person name="Frisvad J.C."/>
            <person name="Larsen T.O."/>
            <person name="Nielsen K.F."/>
            <person name="Hoof J.B."/>
            <person name="Brandl J."/>
            <person name="Salamov A."/>
            <person name="Riley R."/>
            <person name="Gladden J.M."/>
            <person name="Phatale P."/>
            <person name="Nielsen M.T."/>
            <person name="Lyhne E.K."/>
            <person name="Kogle M.E."/>
            <person name="Strasser K."/>
            <person name="McDonnell E."/>
            <person name="Barry K."/>
            <person name="Clum A."/>
            <person name="Chen C."/>
            <person name="Nolan M."/>
            <person name="Sandor L."/>
            <person name="Kuo A."/>
            <person name="Lipzen A."/>
            <person name="Hainaut M."/>
            <person name="Drula E."/>
            <person name="Tsang A."/>
            <person name="Magnuson J.K."/>
            <person name="Henrissat B."/>
            <person name="Wiebenga A."/>
            <person name="Simmons B.A."/>
            <person name="Makela M.R."/>
            <person name="De vries R.P."/>
            <person name="Grigoriev I.V."/>
            <person name="Mortensen U.H."/>
            <person name="Baker S.E."/>
            <person name="Andersen M.R."/>
        </authorList>
    </citation>
    <scope>NUCLEOTIDE SEQUENCE [LARGE SCALE GENOMIC DNA]</scope>
    <source>
        <strain evidence="4 5">ATCC 13157</strain>
    </source>
</reference>
<keyword evidence="5" id="KW-1185">Reference proteome</keyword>
<dbReference type="Pfam" id="PF12796">
    <property type="entry name" value="Ank_2"/>
    <property type="match status" value="2"/>
</dbReference>
<dbReference type="PROSITE" id="PS50088">
    <property type="entry name" value="ANK_REPEAT"/>
    <property type="match status" value="2"/>
</dbReference>
<organism evidence="4 5">
    <name type="scientific">Aspergillus phoenicis ATCC 13157</name>
    <dbReference type="NCBI Taxonomy" id="1353007"/>
    <lineage>
        <taxon>Eukaryota</taxon>
        <taxon>Fungi</taxon>
        <taxon>Dikarya</taxon>
        <taxon>Ascomycota</taxon>
        <taxon>Pezizomycotina</taxon>
        <taxon>Eurotiomycetes</taxon>
        <taxon>Eurotiomycetidae</taxon>
        <taxon>Eurotiales</taxon>
        <taxon>Aspergillaceae</taxon>
        <taxon>Aspergillus</taxon>
    </lineage>
</organism>
<dbReference type="SMART" id="SM00248">
    <property type="entry name" value="ANK"/>
    <property type="match status" value="4"/>
</dbReference>
<dbReference type="SUPFAM" id="SSF48403">
    <property type="entry name" value="Ankyrin repeat"/>
    <property type="match status" value="1"/>
</dbReference>
<name>A0A370PBN6_ASPPH</name>
<gene>
    <name evidence="4" type="ORF">M752DRAFT_328806</name>
</gene>
<evidence type="ECO:0000256" key="3">
    <source>
        <dbReference type="PROSITE-ProRule" id="PRU00023"/>
    </source>
</evidence>
<dbReference type="AlphaFoldDB" id="A0A370PBN6"/>
<proteinExistence type="predicted"/>
<feature type="repeat" description="ANK" evidence="3">
    <location>
        <begin position="295"/>
        <end position="327"/>
    </location>
</feature>
<evidence type="ECO:0000256" key="1">
    <source>
        <dbReference type="ARBA" id="ARBA00022737"/>
    </source>
</evidence>
<dbReference type="Gene3D" id="1.25.40.20">
    <property type="entry name" value="Ankyrin repeat-containing domain"/>
    <property type="match status" value="1"/>
</dbReference>
<dbReference type="PROSITE" id="PS50297">
    <property type="entry name" value="ANK_REP_REGION"/>
    <property type="match status" value="1"/>
</dbReference>
<dbReference type="Proteomes" id="UP000254937">
    <property type="component" value="Unassembled WGS sequence"/>
</dbReference>
<sequence length="576" mass="64415">MAEALSVVGGIASISQIVSYVISTTKTIIEFCRDVQDAPKELFHLQAKLSLLGTALRCLNDQLLYAADGNILPLELQTLLQITLKQIDDDVSALQKVCDKYEKSQLRPIRRRVSWALLERKTVESLLQNLRDSEASVNCALNILNLQLLLATNTCTCHNNQSQTTDISPPALPSHVNQRRKARVFHVDIDTWLRRCGLFGSIDVSSYKDSRWQTHVRIGYKFPSWLLAKSVMFSLRLASARSPGTLDILPGSISIQNRVPSNSPFMSACRNGDVKLMRQLISNGTGSLAVRTYCTGDTPLFLAIQSQNLDAIKLLLDEGADPNLANDGQVLPVFFLAGLRPGHNRYFPQLPPVWECWLDALRLLVNYGASINEVVRRKSFSMLNLVRADKECPVLELFQFLLAEGYYGFHDTDENGYCAVFNALQATQDSLQCLKLLRAAGVSMNGVFEDGRSILHLAAEFSYNVGDLEFIYDNGGYEDLNRQDKWGWTPLHYAVTGSMRIRSEDPLQKVKFLLEKGADCSIQGRPIPHYYGEITCSDQFNPADLAREIGCQIPKELGEDMESSGETFHDAVQYCD</sequence>
<dbReference type="InterPro" id="IPR036770">
    <property type="entry name" value="Ankyrin_rpt-contain_sf"/>
</dbReference>
<feature type="repeat" description="ANK" evidence="3">
    <location>
        <begin position="486"/>
        <end position="525"/>
    </location>
</feature>
<protein>
    <submittedName>
        <fullName evidence="4">Ankyrin</fullName>
    </submittedName>
</protein>
<evidence type="ECO:0000313" key="4">
    <source>
        <dbReference type="EMBL" id="RDK39596.1"/>
    </source>
</evidence>